<evidence type="ECO:0000256" key="2">
    <source>
        <dbReference type="ARBA" id="ARBA00022692"/>
    </source>
</evidence>
<comment type="subcellular location">
    <subcellularLocation>
        <location evidence="1">Endomembrane system</location>
        <topology evidence="1">Multi-pass membrane protein</topology>
    </subcellularLocation>
</comment>
<accession>A0A2U8FHH8</accession>
<evidence type="ECO:0000256" key="1">
    <source>
        <dbReference type="ARBA" id="ARBA00004127"/>
    </source>
</evidence>
<evidence type="ECO:0000313" key="6">
    <source>
        <dbReference type="EMBL" id="AWI50413.1"/>
    </source>
</evidence>
<dbReference type="AlphaFoldDB" id="A0A2U8FHH8"/>
<keyword evidence="4" id="KW-0472">Membrane</keyword>
<dbReference type="RefSeq" id="WP_005820300.1">
    <property type="nucleotide sequence ID" value="NZ_CP029206.1"/>
</dbReference>
<dbReference type="InterPro" id="IPR010652">
    <property type="entry name" value="DUF1232"/>
</dbReference>
<evidence type="ECO:0000256" key="4">
    <source>
        <dbReference type="ARBA" id="ARBA00023136"/>
    </source>
</evidence>
<dbReference type="Proteomes" id="UP000244920">
    <property type="component" value="Chromosome"/>
</dbReference>
<evidence type="ECO:0000256" key="3">
    <source>
        <dbReference type="ARBA" id="ARBA00022989"/>
    </source>
</evidence>
<dbReference type="GO" id="GO:0012505">
    <property type="term" value="C:endomembrane system"/>
    <property type="evidence" value="ECO:0007669"/>
    <property type="project" value="UniProtKB-SubCell"/>
</dbReference>
<proteinExistence type="predicted"/>
<gene>
    <name evidence="6" type="ORF">DDU33_02385</name>
</gene>
<dbReference type="KEGG" id="apor:DDU33_02385"/>
<evidence type="ECO:0000313" key="7">
    <source>
        <dbReference type="Proteomes" id="UP000244920"/>
    </source>
</evidence>
<name>A0A2U8FHH8_9PAST</name>
<keyword evidence="7" id="KW-1185">Reference proteome</keyword>
<evidence type="ECO:0000259" key="5">
    <source>
        <dbReference type="Pfam" id="PF06803"/>
    </source>
</evidence>
<dbReference type="InterPro" id="IPR016983">
    <property type="entry name" value="UCP031804"/>
</dbReference>
<dbReference type="Pfam" id="PF06803">
    <property type="entry name" value="DUF1232"/>
    <property type="match status" value="1"/>
</dbReference>
<protein>
    <submittedName>
        <fullName evidence="6">DUF1232 domain-containing protein</fullName>
    </submittedName>
</protein>
<feature type="domain" description="DUF1232" evidence="5">
    <location>
        <begin position="61"/>
        <end position="96"/>
    </location>
</feature>
<reference evidence="7" key="1">
    <citation type="submission" date="2018-05" db="EMBL/GenBank/DDBJ databases">
        <title>Complete genome sequence of Actinobacillus porcitonsillarum reference strain 9953L55 (CCUG 46996).</title>
        <authorList>
            <person name="Dona V."/>
            <person name="Perreten V."/>
        </authorList>
    </citation>
    <scope>NUCLEOTIDE SEQUENCE [LARGE SCALE GENOMIC DNA]</scope>
    <source>
        <strain evidence="7">9953L55</strain>
    </source>
</reference>
<keyword evidence="3" id="KW-1133">Transmembrane helix</keyword>
<dbReference type="EMBL" id="CP029206">
    <property type="protein sequence ID" value="AWI50413.1"/>
    <property type="molecule type" value="Genomic_DNA"/>
</dbReference>
<dbReference type="PIRSF" id="PIRSF031804">
    <property type="entry name" value="UCP031804"/>
    <property type="match status" value="1"/>
</dbReference>
<organism evidence="6 7">
    <name type="scientific">Actinobacillus porcitonsillarum</name>
    <dbReference type="NCBI Taxonomy" id="189834"/>
    <lineage>
        <taxon>Bacteria</taxon>
        <taxon>Pseudomonadati</taxon>
        <taxon>Pseudomonadota</taxon>
        <taxon>Gammaproteobacteria</taxon>
        <taxon>Pasteurellales</taxon>
        <taxon>Pasteurellaceae</taxon>
        <taxon>Actinobacillus</taxon>
    </lineage>
</organism>
<keyword evidence="2" id="KW-0812">Transmembrane</keyword>
<sequence>MSELPENNKEALSNEEYSKNFSEEGFWDKAKKYAKKAGLKVMEPSLKMYYAAQDSDTPVWAKGIIYGALGYFILPIDAIPDVAPVVGYTDDLTTIAAALATVATHIKDEHAEKAKETIKQWFK</sequence>